<dbReference type="Gene3D" id="3.40.50.11950">
    <property type="match status" value="1"/>
</dbReference>
<evidence type="ECO:0000256" key="7">
    <source>
        <dbReference type="ARBA" id="ARBA00022840"/>
    </source>
</evidence>
<dbReference type="InterPro" id="IPR000560">
    <property type="entry name" value="His_Pase_clade-2"/>
</dbReference>
<dbReference type="PROSITE" id="PS00616">
    <property type="entry name" value="HIS_ACID_PHOSPHAT_1"/>
    <property type="match status" value="1"/>
</dbReference>
<dbReference type="CDD" id="cd07061">
    <property type="entry name" value="HP_HAP_like"/>
    <property type="match status" value="1"/>
</dbReference>
<evidence type="ECO:0000256" key="2">
    <source>
        <dbReference type="ARBA" id="ARBA00005609"/>
    </source>
</evidence>
<dbReference type="InterPro" id="IPR040557">
    <property type="entry name" value="VIP1_N"/>
</dbReference>
<dbReference type="GO" id="GO:0005829">
    <property type="term" value="C:cytosol"/>
    <property type="evidence" value="ECO:0007669"/>
    <property type="project" value="UniProtKB-SubCell"/>
</dbReference>
<protein>
    <recommendedName>
        <fullName evidence="10">Inositol hexakisphosphate and diphosphoinositol-pentakisphosphate kinase</fullName>
        <ecNumber evidence="10">2.7.4.24</ecNumber>
    </recommendedName>
</protein>
<feature type="compositionally biased region" description="Low complexity" evidence="11">
    <location>
        <begin position="1196"/>
        <end position="1217"/>
    </location>
</feature>
<accession>A0A8B7Y1M6</accession>
<dbReference type="FunFam" id="3.40.50.11950:FF:000002">
    <property type="entry name" value="Inositol hexakisphosphate and diphosphoinositol-pentakisphosphate kinase"/>
    <property type="match status" value="1"/>
</dbReference>
<feature type="region of interest" description="Disordered" evidence="11">
    <location>
        <begin position="1160"/>
        <end position="1226"/>
    </location>
</feature>
<reference evidence="14 15" key="1">
    <citation type="submission" date="2025-04" db="UniProtKB">
        <authorList>
            <consortium name="RefSeq"/>
        </authorList>
    </citation>
    <scope>IDENTIFICATION</scope>
</reference>
<comment type="similarity">
    <text evidence="2 10">Belongs to the histidine acid phosphatase family. VIP1 subfamily.</text>
</comment>
<feature type="compositionally biased region" description="Acidic residues" evidence="11">
    <location>
        <begin position="954"/>
        <end position="963"/>
    </location>
</feature>
<comment type="function">
    <text evidence="10">Bifunctional inositol kinase that acts in concert with the IP6K kinases to synthesize the diphosphate group-containing inositol pyrophosphates diphosphoinositol pentakisphosphate, PP-InsP5, and bis-diphosphoinositol tetrakisphosphate, (PP)2-InsP4. PP-InsP5 and (PP)2-InsP4, also respectively called InsP7 and InsP8, may regulate a variety of cellular processes, including apoptosis, vesicle trafficking, cytoskeletal dynamics, and exocytosis. Phosphorylates inositol hexakisphosphate (InsP6).</text>
</comment>
<keyword evidence="7 10" id="KW-0067">ATP-binding</keyword>
<dbReference type="GO" id="GO:0000828">
    <property type="term" value="F:inositol hexakisphosphate kinase activity"/>
    <property type="evidence" value="ECO:0007669"/>
    <property type="project" value="UniProtKB-ARBA"/>
</dbReference>
<evidence type="ECO:0000256" key="9">
    <source>
        <dbReference type="ARBA" id="ARBA00034629"/>
    </source>
</evidence>
<dbReference type="InterPro" id="IPR029033">
    <property type="entry name" value="His_PPase_superfam"/>
</dbReference>
<dbReference type="Gene3D" id="3.30.470.20">
    <property type="entry name" value="ATP-grasp fold, B domain"/>
    <property type="match status" value="1"/>
</dbReference>
<keyword evidence="13" id="KW-1185">Reference proteome</keyword>
<dbReference type="GO" id="GO:0006020">
    <property type="term" value="P:inositol metabolic process"/>
    <property type="evidence" value="ECO:0007669"/>
    <property type="project" value="TreeGrafter"/>
</dbReference>
<evidence type="ECO:0000256" key="11">
    <source>
        <dbReference type="SAM" id="MobiDB-lite"/>
    </source>
</evidence>
<feature type="compositionally biased region" description="Polar residues" evidence="11">
    <location>
        <begin position="964"/>
        <end position="988"/>
    </location>
</feature>
<dbReference type="PANTHER" id="PTHR12750:SF9">
    <property type="entry name" value="INOSITOL HEXAKISPHOSPHATE AND DIPHOSPHOINOSITOL-PENTAKISPHOSPHATE KINASE"/>
    <property type="match status" value="1"/>
</dbReference>
<dbReference type="FunFam" id="3.30.470.20:FF:000003">
    <property type="entry name" value="Inositol hexakisphosphate and diphosphoinositol-pentakisphosphate kinase"/>
    <property type="match status" value="1"/>
</dbReference>
<feature type="region of interest" description="Disordered" evidence="11">
    <location>
        <begin position="927"/>
        <end position="1007"/>
    </location>
</feature>
<dbReference type="PANTHER" id="PTHR12750">
    <property type="entry name" value="DIPHOSPHOINOSITOL PENTAKISPHOSPHATE KINASE"/>
    <property type="match status" value="1"/>
</dbReference>
<evidence type="ECO:0000256" key="5">
    <source>
        <dbReference type="ARBA" id="ARBA00022741"/>
    </source>
</evidence>
<evidence type="ECO:0000256" key="3">
    <source>
        <dbReference type="ARBA" id="ARBA00022490"/>
    </source>
</evidence>
<feature type="compositionally biased region" description="Polar residues" evidence="11">
    <location>
        <begin position="1160"/>
        <end position="1178"/>
    </location>
</feature>
<keyword evidence="6 10" id="KW-0418">Kinase</keyword>
<evidence type="ECO:0000256" key="10">
    <source>
        <dbReference type="RuleBase" id="RU365032"/>
    </source>
</evidence>
<keyword evidence="4 10" id="KW-0808">Transferase</keyword>
<evidence type="ECO:0000256" key="6">
    <source>
        <dbReference type="ARBA" id="ARBA00022777"/>
    </source>
</evidence>
<keyword evidence="5 10" id="KW-0547">Nucleotide-binding</keyword>
<dbReference type="SUPFAM" id="SSF53254">
    <property type="entry name" value="Phosphoglycerate mutase-like"/>
    <property type="match status" value="1"/>
</dbReference>
<dbReference type="Pfam" id="PF00328">
    <property type="entry name" value="His_Phos_2"/>
    <property type="match status" value="1"/>
</dbReference>
<comment type="catalytic activity">
    <reaction evidence="8">
        <text>5-diphospho-1D-myo-inositol 1,2,3,4,6-pentakisphosphate + ATP + H(+) = 1,5-bis(diphospho)-1D-myo-inositol 2,3,4,6-tetrakisphosphate + ADP</text>
        <dbReference type="Rhea" id="RHEA:10276"/>
        <dbReference type="ChEBI" id="CHEBI:15378"/>
        <dbReference type="ChEBI" id="CHEBI:30616"/>
        <dbReference type="ChEBI" id="CHEBI:58628"/>
        <dbReference type="ChEBI" id="CHEBI:77983"/>
        <dbReference type="ChEBI" id="CHEBI:456216"/>
        <dbReference type="EC" id="2.7.4.24"/>
    </reaction>
    <physiologicalReaction direction="left-to-right" evidence="8">
        <dbReference type="Rhea" id="RHEA:10277"/>
    </physiologicalReaction>
</comment>
<feature type="region of interest" description="Disordered" evidence="11">
    <location>
        <begin position="1238"/>
        <end position="1286"/>
    </location>
</feature>
<evidence type="ECO:0000256" key="8">
    <source>
        <dbReference type="ARBA" id="ARBA00033696"/>
    </source>
</evidence>
<evidence type="ECO:0000256" key="1">
    <source>
        <dbReference type="ARBA" id="ARBA00004514"/>
    </source>
</evidence>
<evidence type="ECO:0000313" key="15">
    <source>
        <dbReference type="RefSeq" id="XP_022087068.1"/>
    </source>
</evidence>
<dbReference type="OrthoDB" id="18042at2759"/>
<dbReference type="InterPro" id="IPR033379">
    <property type="entry name" value="Acid_Pase_AS"/>
</dbReference>
<dbReference type="Pfam" id="PF18086">
    <property type="entry name" value="PPIP5K2_N"/>
    <property type="match status" value="1"/>
</dbReference>
<organism evidence="13 15">
    <name type="scientific">Acanthaster planci</name>
    <name type="common">Crown-of-thorns starfish</name>
    <dbReference type="NCBI Taxonomy" id="133434"/>
    <lineage>
        <taxon>Eukaryota</taxon>
        <taxon>Metazoa</taxon>
        <taxon>Echinodermata</taxon>
        <taxon>Eleutherozoa</taxon>
        <taxon>Asterozoa</taxon>
        <taxon>Asteroidea</taxon>
        <taxon>Valvatacea</taxon>
        <taxon>Valvatida</taxon>
        <taxon>Acanthasteridae</taxon>
        <taxon>Acanthaster</taxon>
    </lineage>
</organism>
<comment type="subcellular location">
    <subcellularLocation>
        <location evidence="1 10">Cytoplasm</location>
        <location evidence="1 10">Cytosol</location>
    </subcellularLocation>
</comment>
<dbReference type="GO" id="GO:0032958">
    <property type="term" value="P:inositol phosphate biosynthetic process"/>
    <property type="evidence" value="ECO:0007669"/>
    <property type="project" value="TreeGrafter"/>
</dbReference>
<dbReference type="EC" id="2.7.4.24" evidence="10"/>
<dbReference type="RefSeq" id="XP_022087067.1">
    <property type="nucleotide sequence ID" value="XM_022231375.1"/>
</dbReference>
<evidence type="ECO:0000256" key="4">
    <source>
        <dbReference type="ARBA" id="ARBA00022679"/>
    </source>
</evidence>
<keyword evidence="3 10" id="KW-0963">Cytoplasm</keyword>
<evidence type="ECO:0000313" key="13">
    <source>
        <dbReference type="Proteomes" id="UP000694845"/>
    </source>
</evidence>
<dbReference type="SUPFAM" id="SSF56059">
    <property type="entry name" value="Glutathione synthetase ATP-binding domain-like"/>
    <property type="match status" value="1"/>
</dbReference>
<dbReference type="GO" id="GO:0005524">
    <property type="term" value="F:ATP binding"/>
    <property type="evidence" value="ECO:0007669"/>
    <property type="project" value="UniProtKB-KW"/>
</dbReference>
<dbReference type="GO" id="GO:0033857">
    <property type="term" value="F:5-diphosphoinositol pentakisphosphate 1-kinase activity"/>
    <property type="evidence" value="ECO:0007669"/>
    <property type="project" value="TreeGrafter"/>
</dbReference>
<comment type="catalytic activity">
    <reaction evidence="9">
        <text>1D-myo-inositol hexakisphosphate + ATP = 1-diphospho-1D-myo-inositol 2,3,4,5,6-pentakisphosphate + ADP</text>
        <dbReference type="Rhea" id="RHEA:37459"/>
        <dbReference type="ChEBI" id="CHEBI:30616"/>
        <dbReference type="ChEBI" id="CHEBI:58130"/>
        <dbReference type="ChEBI" id="CHEBI:74946"/>
        <dbReference type="ChEBI" id="CHEBI:456216"/>
        <dbReference type="EC" id="2.7.4.24"/>
    </reaction>
    <physiologicalReaction direction="left-to-right" evidence="9">
        <dbReference type="Rhea" id="RHEA:37460"/>
    </physiologicalReaction>
</comment>
<dbReference type="Proteomes" id="UP000694845">
    <property type="component" value="Unplaced"/>
</dbReference>
<gene>
    <name evidence="14 15" type="primary">LOC110977346</name>
</gene>
<name>A0A8B7Y1M6_ACAPL</name>
<dbReference type="Gene3D" id="3.40.50.1240">
    <property type="entry name" value="Phosphoglycerate mutase-like"/>
    <property type="match status" value="1"/>
</dbReference>
<dbReference type="RefSeq" id="XP_022087068.1">
    <property type="nucleotide sequence ID" value="XM_022231376.1"/>
</dbReference>
<dbReference type="InterPro" id="IPR037446">
    <property type="entry name" value="His_Pase_VIP1"/>
</dbReference>
<evidence type="ECO:0000313" key="14">
    <source>
        <dbReference type="RefSeq" id="XP_022087067.1"/>
    </source>
</evidence>
<proteinExistence type="inferred from homology"/>
<sequence length="1331" mass="149786">MNIPGWDAGEVTIKGTVGICAMAKKSRSKPMREILSRLEIFEHIEIIIFKEEVILNDPVEEWPICDCLVSFFSQGFPLEKAIAYAKLRKPLVINDLEAQYNLLDRRKVYKILYEQGIAVPRFVFFDRDSDSLDNMMKEMDDQIEICGQLFHKPFVEKPVSAEDHNIYIYYPSSAGGGSQRLFRKIGSRSSVYSSVNTLRQKGSYIYEEFMPTDGTDVKVYTVGPDYAHAEARKSPALDGKVERDSEGKEVRYPVILSNHEKLIARKVCLAFKQSVCGFDLLRANGKSYVCDVNGFSFVKNSKKYYDDCAKILGNMVMRELAPRYNIPWQMFTMEEEIPYVPTTSGTVMELRCVIAVIRHGDRTPKQKMKMEVKHPKFFKLFEKYGGFEQGKIKLKRPKQLQEVLDVARYLLEELKRQKHRNRLEIEERESKLEQLKSVLEMYGHFSGINRKVQLKYQPHGHPRHSSSEEASSALLALHGIQSLPNLSADVESDEPLDSSSASGARRLSFDFDLQQSGFIEKDCKADPSLLLILKWGGELTDAGREQAEELGRAFRCIYPGGQGEYAGFPGCGLLRLHSTYRHDLKIYASDEGRVQMTAAAFTKGMLALEGELTPILVQMVKSANTNGLLDHEKDSVTIQGKVKETLYDRFRKNGTFSEEDKQELAPTGSKSLLYSLSRIQNPMEMCEKIYALIKELTHQVRQCIESKPFQEELILYSNESLELMLRRWAKLEKDFKTKTGQFDITKIPDIYDCIKYDLLHNEKLITSLGFQGMWDLYSRAQVLADVIIPQEYGISKEEKLEIGTSICTPLLRKIRADLQRINFEEETTFRLNPKYSKGVMSPDRHVRTRLYFTSESHIHSLLSCLRYGGLCNEGADSQWARAMAYIGEVKELNYMTQIVLMLYEDPSKEPMSEERFRVELHFSSGAKGCNATDNPTVGGYRSAKGDTSPTEPLSENDEPDGTFDDTTVTRDSPAFSVTGNDSTPTSSLVGLDYSGPNNQQDVAQDRPCDDRTAIWPTQGSWRADHVLKVGLGLRERDAGRPSSGPALTPSRASFNTLKDISEHDTQDSEDHISASGSRSGLLGVHSAPTFLGMEDSNPNDANWVVSQEDLLRRVSHSSAQGVRLDHQMKVPSILPLETLHNHLSLRQMDAFLANFTQNGARTPETFTPRQSFKLNTFTPRRVQPTPLSFGRESDGSLYSRSTSNPSSNTSSALPSPTESSPGNFDFSAFIDKVRREDRGRGYDVGNGQDSIGPAYLDGEEEGRDSTPRKLRGGSSSDLGPLDLMEPMEMQETDAPKPGKLGRGQCSGLTVDTKCAEVSDQEMQDLQTPTNV</sequence>
<dbReference type="GeneID" id="110977346"/>
<dbReference type="KEGG" id="aplc:110977346"/>
<dbReference type="OMA" id="IQERWCC"/>
<evidence type="ECO:0000259" key="12">
    <source>
        <dbReference type="Pfam" id="PF18086"/>
    </source>
</evidence>
<feature type="domain" description="VIP1 N-terminal" evidence="12">
    <location>
        <begin position="16"/>
        <end position="104"/>
    </location>
</feature>
<dbReference type="FunFam" id="3.40.50.11950:FF:000003">
    <property type="entry name" value="Inositol hexakisphosphate and diphosphoinositol-pentakisphosphate kinase"/>
    <property type="match status" value="1"/>
</dbReference>